<gene>
    <name evidence="5" type="ORF">DY000_02014859</name>
</gene>
<evidence type="ECO:0000259" key="4">
    <source>
        <dbReference type="PROSITE" id="PS51292"/>
    </source>
</evidence>
<organism evidence="5 6">
    <name type="scientific">Brassica cretica</name>
    <name type="common">Mustard</name>
    <dbReference type="NCBI Taxonomy" id="69181"/>
    <lineage>
        <taxon>Eukaryota</taxon>
        <taxon>Viridiplantae</taxon>
        <taxon>Streptophyta</taxon>
        <taxon>Embryophyta</taxon>
        <taxon>Tracheophyta</taxon>
        <taxon>Spermatophyta</taxon>
        <taxon>Magnoliopsida</taxon>
        <taxon>eudicotyledons</taxon>
        <taxon>Gunneridae</taxon>
        <taxon>Pentapetalae</taxon>
        <taxon>rosids</taxon>
        <taxon>malvids</taxon>
        <taxon>Brassicales</taxon>
        <taxon>Brassicaceae</taxon>
        <taxon>Brassiceae</taxon>
        <taxon>Brassica</taxon>
    </lineage>
</organism>
<dbReference type="PROSITE" id="PS51292">
    <property type="entry name" value="ZF_RING_CH"/>
    <property type="match status" value="1"/>
</dbReference>
<evidence type="ECO:0000256" key="3">
    <source>
        <dbReference type="ARBA" id="ARBA00022833"/>
    </source>
</evidence>
<proteinExistence type="predicted"/>
<evidence type="ECO:0000256" key="1">
    <source>
        <dbReference type="ARBA" id="ARBA00022723"/>
    </source>
</evidence>
<dbReference type="InterPro" id="IPR011016">
    <property type="entry name" value="Znf_RING-CH"/>
</dbReference>
<keyword evidence="2" id="KW-0863">Zinc-finger</keyword>
<dbReference type="PANTHER" id="PTHR46214:SF30">
    <property type="entry name" value="OS01G0850200 PROTEIN"/>
    <property type="match status" value="1"/>
</dbReference>
<protein>
    <recommendedName>
        <fullName evidence="4">RING-CH-type domain-containing protein</fullName>
    </recommendedName>
</protein>
<evidence type="ECO:0000313" key="6">
    <source>
        <dbReference type="Proteomes" id="UP000266723"/>
    </source>
</evidence>
<dbReference type="InterPro" id="IPR013083">
    <property type="entry name" value="Znf_RING/FYVE/PHD"/>
</dbReference>
<evidence type="ECO:0000313" key="5">
    <source>
        <dbReference type="EMBL" id="KAF3566960.1"/>
    </source>
</evidence>
<accession>A0ABQ7D635</accession>
<keyword evidence="6" id="KW-1185">Reference proteome</keyword>
<sequence length="284" mass="31906">MSHIDLEQGRIGDRQLSFRDSEDVVSCFHSNTYGYYDYDTDEYSSSVSSVSDESEKSVCRICKSEVGYGQGFIELGCSCKGDLAFAHRQCAETWFKLKGNETIVGDRVAWQLDISSTGTCHVMLPDHGVWLDGQSCSCLMVGWPVGLSSLTLGVGRPSVMFLFDCWPVVRPMLRTVRGCYRRARKDRHLARLSLSREYDGVLAVVKNKLEQKKKETAEEIRLQEARARIEALTEYNEGGLEAELERLKDLEVLFEVDYGLASLSDPSLSRLDLLEISGDSVNQD</sequence>
<dbReference type="EMBL" id="QGKV02000759">
    <property type="protein sequence ID" value="KAF3566960.1"/>
    <property type="molecule type" value="Genomic_DNA"/>
</dbReference>
<dbReference type="PANTHER" id="PTHR46214">
    <property type="entry name" value="ZINC FINGER, RING-CH-TYPE"/>
    <property type="match status" value="1"/>
</dbReference>
<dbReference type="SUPFAM" id="SSF57850">
    <property type="entry name" value="RING/U-box"/>
    <property type="match status" value="1"/>
</dbReference>
<dbReference type="Proteomes" id="UP000266723">
    <property type="component" value="Unassembled WGS sequence"/>
</dbReference>
<reference evidence="5 6" key="1">
    <citation type="journal article" date="2020" name="BMC Genomics">
        <title>Intraspecific diversification of the crop wild relative Brassica cretica Lam. using demographic model selection.</title>
        <authorList>
            <person name="Kioukis A."/>
            <person name="Michalopoulou V.A."/>
            <person name="Briers L."/>
            <person name="Pirintsos S."/>
            <person name="Studholme D.J."/>
            <person name="Pavlidis P."/>
            <person name="Sarris P.F."/>
        </authorList>
    </citation>
    <scope>NUCLEOTIDE SEQUENCE [LARGE SCALE GENOMIC DNA]</scope>
    <source>
        <strain evidence="6">cv. PFS-1207/04</strain>
    </source>
</reference>
<dbReference type="Gene3D" id="3.30.40.10">
    <property type="entry name" value="Zinc/RING finger domain, C3HC4 (zinc finger)"/>
    <property type="match status" value="1"/>
</dbReference>
<comment type="caution">
    <text evidence="5">The sequence shown here is derived from an EMBL/GenBank/DDBJ whole genome shotgun (WGS) entry which is preliminary data.</text>
</comment>
<keyword evidence="3" id="KW-0862">Zinc</keyword>
<dbReference type="Pfam" id="PF12906">
    <property type="entry name" value="RINGv"/>
    <property type="match status" value="1"/>
</dbReference>
<name>A0ABQ7D635_BRACR</name>
<feature type="domain" description="RING-CH-type" evidence="4">
    <location>
        <begin position="51"/>
        <end position="113"/>
    </location>
</feature>
<dbReference type="SMART" id="SM00744">
    <property type="entry name" value="RINGv"/>
    <property type="match status" value="1"/>
</dbReference>
<keyword evidence="1" id="KW-0479">Metal-binding</keyword>
<evidence type="ECO:0000256" key="2">
    <source>
        <dbReference type="ARBA" id="ARBA00022771"/>
    </source>
</evidence>